<feature type="binding site" evidence="8">
    <location>
        <position position="114"/>
    </location>
    <ligand>
        <name>S-adenosyl-L-methionine</name>
        <dbReference type="ChEBI" id="CHEBI:59789"/>
    </ligand>
</feature>
<dbReference type="PANTHER" id="PTHR11727">
    <property type="entry name" value="DIMETHYLADENOSINE TRANSFERASE"/>
    <property type="match status" value="1"/>
</dbReference>
<keyword evidence="12" id="KW-1185">Reference proteome</keyword>
<dbReference type="PROSITE" id="PS51689">
    <property type="entry name" value="SAM_RNA_A_N6_MT"/>
    <property type="match status" value="1"/>
</dbReference>
<evidence type="ECO:0000256" key="5">
    <source>
        <dbReference type="ARBA" id="ARBA00022884"/>
    </source>
</evidence>
<feature type="domain" description="Ribosomal RNA adenine methylase transferase N-terminal" evidence="10">
    <location>
        <begin position="32"/>
        <end position="197"/>
    </location>
</feature>
<keyword evidence="3 8" id="KW-0808">Transferase</keyword>
<dbReference type="GO" id="GO:0003723">
    <property type="term" value="F:RNA binding"/>
    <property type="evidence" value="ECO:0007669"/>
    <property type="project" value="UniProtKB-UniRule"/>
</dbReference>
<dbReference type="InterPro" id="IPR020598">
    <property type="entry name" value="rRNA_Ade_methylase_Trfase_N"/>
</dbReference>
<evidence type="ECO:0000256" key="3">
    <source>
        <dbReference type="ARBA" id="ARBA00022679"/>
    </source>
</evidence>
<organism evidence="11 12">
    <name type="scientific">Thermoactinomyces mirandus</name>
    <dbReference type="NCBI Taxonomy" id="2756294"/>
    <lineage>
        <taxon>Bacteria</taxon>
        <taxon>Bacillati</taxon>
        <taxon>Bacillota</taxon>
        <taxon>Bacilli</taxon>
        <taxon>Bacillales</taxon>
        <taxon>Thermoactinomycetaceae</taxon>
        <taxon>Thermoactinomyces</taxon>
    </lineage>
</organism>
<comment type="similarity">
    <text evidence="8">Belongs to the class I-like SAM-binding methyltransferase superfamily. rRNA adenine N(6)-methyltransferase family.</text>
</comment>
<feature type="region of interest" description="Disordered" evidence="9">
    <location>
        <begin position="1"/>
        <end position="24"/>
    </location>
</feature>
<comment type="caution">
    <text evidence="11">The sequence shown here is derived from an EMBL/GenBank/DDBJ whole genome shotgun (WGS) entry which is preliminary data.</text>
</comment>
<feature type="compositionally biased region" description="Basic residues" evidence="9">
    <location>
        <begin position="1"/>
        <end position="15"/>
    </location>
</feature>
<feature type="binding site" evidence="8">
    <location>
        <position position="98"/>
    </location>
    <ligand>
        <name>S-adenosyl-L-methionine</name>
        <dbReference type="ChEBI" id="CHEBI:59789"/>
    </ligand>
</feature>
<dbReference type="InterPro" id="IPR020596">
    <property type="entry name" value="rRNA_Ade_Mease_Trfase_CS"/>
</dbReference>
<keyword evidence="2 8" id="KW-0489">Methyltransferase</keyword>
<dbReference type="Proteomes" id="UP000538292">
    <property type="component" value="Unassembled WGS sequence"/>
</dbReference>
<evidence type="ECO:0000313" key="11">
    <source>
        <dbReference type="EMBL" id="MBA4603363.1"/>
    </source>
</evidence>
<dbReference type="EMBL" id="JACEOL010000048">
    <property type="protein sequence ID" value="MBA4603363.1"/>
    <property type="molecule type" value="Genomic_DNA"/>
</dbReference>
<feature type="binding site" evidence="8">
    <location>
        <position position="27"/>
    </location>
    <ligand>
        <name>S-adenosyl-L-methionine</name>
        <dbReference type="ChEBI" id="CHEBI:59789"/>
    </ligand>
</feature>
<name>A0A7W1XU75_9BACL</name>
<proteinExistence type="inferred from homology"/>
<evidence type="ECO:0000256" key="7">
    <source>
        <dbReference type="ARBA" id="ARBA00030809"/>
    </source>
</evidence>
<keyword evidence="4 8" id="KW-0949">S-adenosyl-L-methionine</keyword>
<evidence type="ECO:0000256" key="1">
    <source>
        <dbReference type="ARBA" id="ARBA00016505"/>
    </source>
</evidence>
<dbReference type="Gene3D" id="1.10.8.100">
    <property type="entry name" value="Ribosomal RNA adenine dimethylase-like, domain 2"/>
    <property type="match status" value="1"/>
</dbReference>
<evidence type="ECO:0000259" key="10">
    <source>
        <dbReference type="SMART" id="SM00650"/>
    </source>
</evidence>
<dbReference type="AlphaFoldDB" id="A0A7W1XU75"/>
<reference evidence="11 12" key="1">
    <citation type="submission" date="2020-07" db="EMBL/GenBank/DDBJ databases">
        <title>Thermoactinomyces phylogeny.</title>
        <authorList>
            <person name="Dunlap C."/>
        </authorList>
    </citation>
    <scope>NUCLEOTIDE SEQUENCE [LARGE SCALE GENOMIC DNA]</scope>
    <source>
        <strain evidence="11 12">AMNI-1</strain>
    </source>
</reference>
<dbReference type="InterPro" id="IPR023165">
    <property type="entry name" value="rRNA_Ade_diMease-like_C"/>
</dbReference>
<dbReference type="Gene3D" id="3.40.50.150">
    <property type="entry name" value="Vaccinia Virus protein VP39"/>
    <property type="match status" value="1"/>
</dbReference>
<evidence type="ECO:0000256" key="6">
    <source>
        <dbReference type="ARBA" id="ARBA00029941"/>
    </source>
</evidence>
<evidence type="ECO:0000256" key="8">
    <source>
        <dbReference type="PROSITE-ProRule" id="PRU01026"/>
    </source>
</evidence>
<keyword evidence="5 8" id="KW-0694">RNA-binding</keyword>
<dbReference type="PANTHER" id="PTHR11727:SF7">
    <property type="entry name" value="DIMETHYLADENOSINE TRANSFERASE-RELATED"/>
    <property type="match status" value="1"/>
</dbReference>
<dbReference type="RefSeq" id="WP_181741834.1">
    <property type="nucleotide sequence ID" value="NZ_JACEOL010000048.1"/>
</dbReference>
<evidence type="ECO:0000313" key="12">
    <source>
        <dbReference type="Proteomes" id="UP000538292"/>
    </source>
</evidence>
<feature type="binding site" evidence="8">
    <location>
        <position position="73"/>
    </location>
    <ligand>
        <name>S-adenosyl-L-methionine</name>
        <dbReference type="ChEBI" id="CHEBI:59789"/>
    </ligand>
</feature>
<dbReference type="SMART" id="SM00650">
    <property type="entry name" value="rADc"/>
    <property type="match status" value="1"/>
</dbReference>
<accession>A0A7W1XU75</accession>
<feature type="binding site" evidence="8">
    <location>
        <position position="52"/>
    </location>
    <ligand>
        <name>S-adenosyl-L-methionine</name>
        <dbReference type="ChEBI" id="CHEBI:59789"/>
    </ligand>
</feature>
<dbReference type="CDD" id="cd02440">
    <property type="entry name" value="AdoMet_MTases"/>
    <property type="match status" value="1"/>
</dbReference>
<evidence type="ECO:0000256" key="2">
    <source>
        <dbReference type="ARBA" id="ARBA00022603"/>
    </source>
</evidence>
<dbReference type="SUPFAM" id="SSF53335">
    <property type="entry name" value="S-adenosyl-L-methionine-dependent methyltransferases"/>
    <property type="match status" value="1"/>
</dbReference>
<dbReference type="PROSITE" id="PS01131">
    <property type="entry name" value="RRNA_A_DIMETH"/>
    <property type="match status" value="1"/>
</dbReference>
<feature type="binding site" evidence="8">
    <location>
        <position position="25"/>
    </location>
    <ligand>
        <name>S-adenosyl-L-methionine</name>
        <dbReference type="ChEBI" id="CHEBI:59789"/>
    </ligand>
</feature>
<dbReference type="InterPro" id="IPR029063">
    <property type="entry name" value="SAM-dependent_MTases_sf"/>
</dbReference>
<sequence length="286" mass="32516">MSRKIHKNNGKKTSRGRPPNFSGQHFLKNRKVLCEMVERAKVSAADTVLDLGAGKGALTTLLMQKAGKVWAVEYDARLVELLKKKTAGSLNTKIIHGDIMQFCLPKGKFVVVSNIPYAITTPIMKKLLSNPCSGMQRGIIVMEKGAARRFTSRIIKDAYVLAWRMWFDIHYIRDISRNYFSPRPSVDSAMIQITRKKDSLIPYKDYRFFLGLAEYALQNPKAPLDYALKGLFTPPQIRCLKKDINVSADIPVGEIHEEQWKGIFKAMVRFVPYPCWPKAKKGNETH</sequence>
<dbReference type="NCBIfam" id="NF000499">
    <property type="entry name" value="Erm23S_rRNA_broad"/>
    <property type="match status" value="1"/>
</dbReference>
<dbReference type="Pfam" id="PF00398">
    <property type="entry name" value="RrnaAD"/>
    <property type="match status" value="1"/>
</dbReference>
<dbReference type="InterPro" id="IPR001737">
    <property type="entry name" value="KsgA/Erm"/>
</dbReference>
<protein>
    <recommendedName>
        <fullName evidence="1">rRNA adenine N-6-methyltransferase</fullName>
    </recommendedName>
    <alternativeName>
        <fullName evidence="7">Erythromycin resistance protein</fullName>
    </alternativeName>
    <alternativeName>
        <fullName evidence="6">Macrolide-lincosamide-streptogramin B resistance protein</fullName>
    </alternativeName>
</protein>
<gene>
    <name evidence="11" type="primary">erm</name>
    <name evidence="11" type="ORF">H2C83_13735</name>
</gene>
<evidence type="ECO:0000256" key="4">
    <source>
        <dbReference type="ARBA" id="ARBA00022691"/>
    </source>
</evidence>
<dbReference type="GO" id="GO:0000179">
    <property type="term" value="F:rRNA (adenine-N6,N6-)-dimethyltransferase activity"/>
    <property type="evidence" value="ECO:0007669"/>
    <property type="project" value="UniProtKB-UniRule"/>
</dbReference>
<evidence type="ECO:0000256" key="9">
    <source>
        <dbReference type="SAM" id="MobiDB-lite"/>
    </source>
</evidence>